<dbReference type="InterPro" id="IPR004633">
    <property type="entry name" value="NaPi_cotrn-rel/YqeW-like"/>
</dbReference>
<keyword evidence="5 7" id="KW-0472">Membrane</keyword>
<dbReference type="HOGENOM" id="CLU_025623_0_1_7"/>
<feature type="domain" description="PhoU" evidence="8">
    <location>
        <begin position="469"/>
        <end position="551"/>
    </location>
</feature>
<dbReference type="AlphaFoldDB" id="C8X209"/>
<dbReference type="EMBL" id="CP001734">
    <property type="protein sequence ID" value="ACV68332.1"/>
    <property type="molecule type" value="Genomic_DNA"/>
</dbReference>
<dbReference type="Proteomes" id="UP000001052">
    <property type="component" value="Chromosome"/>
</dbReference>
<evidence type="ECO:0000313" key="10">
    <source>
        <dbReference type="Proteomes" id="UP000001052"/>
    </source>
</evidence>
<dbReference type="GO" id="GO:0005436">
    <property type="term" value="F:sodium:phosphate symporter activity"/>
    <property type="evidence" value="ECO:0007669"/>
    <property type="project" value="InterPro"/>
</dbReference>
<evidence type="ECO:0000256" key="5">
    <source>
        <dbReference type="ARBA" id="ARBA00023136"/>
    </source>
</evidence>
<keyword evidence="3 7" id="KW-0812">Transmembrane</keyword>
<protein>
    <submittedName>
        <fullName evidence="9">Na/Pi-cotransporter II-related protein</fullName>
    </submittedName>
</protein>
<dbReference type="OrthoDB" id="9763003at2"/>
<dbReference type="Pfam" id="PF02690">
    <property type="entry name" value="Na_Pi_cotrans"/>
    <property type="match status" value="2"/>
</dbReference>
<dbReference type="GO" id="GO:0044341">
    <property type="term" value="P:sodium-dependent phosphate transport"/>
    <property type="evidence" value="ECO:0007669"/>
    <property type="project" value="InterPro"/>
</dbReference>
<dbReference type="eggNOG" id="COG1283">
    <property type="taxonomic scope" value="Bacteria"/>
</dbReference>
<evidence type="ECO:0000256" key="7">
    <source>
        <dbReference type="SAM" id="Phobius"/>
    </source>
</evidence>
<feature type="transmembrane region" description="Helical" evidence="7">
    <location>
        <begin position="69"/>
        <end position="91"/>
    </location>
</feature>
<evidence type="ECO:0000256" key="3">
    <source>
        <dbReference type="ARBA" id="ARBA00022692"/>
    </source>
</evidence>
<dbReference type="NCBIfam" id="NF037997">
    <property type="entry name" value="Na_Pi_symport"/>
    <property type="match status" value="1"/>
</dbReference>
<accession>C8X209</accession>
<feature type="transmembrane region" description="Helical" evidence="7">
    <location>
        <begin position="130"/>
        <end position="149"/>
    </location>
</feature>
<feature type="transmembrane region" description="Helical" evidence="7">
    <location>
        <begin position="6"/>
        <end position="24"/>
    </location>
</feature>
<evidence type="ECO:0000256" key="4">
    <source>
        <dbReference type="ARBA" id="ARBA00022989"/>
    </source>
</evidence>
<dbReference type="KEGG" id="drt:Dret_1044"/>
<keyword evidence="4 7" id="KW-1133">Transmembrane helix</keyword>
<keyword evidence="6" id="KW-0175">Coiled coil</keyword>
<dbReference type="InterPro" id="IPR038078">
    <property type="entry name" value="PhoU-like_sf"/>
</dbReference>
<dbReference type="PANTHER" id="PTHR10010">
    <property type="entry name" value="SOLUTE CARRIER FAMILY 34 SODIUM PHOSPHATE , MEMBER 2-RELATED"/>
    <property type="match status" value="1"/>
</dbReference>
<dbReference type="RefSeq" id="WP_015751483.1">
    <property type="nucleotide sequence ID" value="NC_013223.1"/>
</dbReference>
<feature type="transmembrane region" description="Helical" evidence="7">
    <location>
        <begin position="246"/>
        <end position="269"/>
    </location>
</feature>
<proteinExistence type="predicted"/>
<reference evidence="9 10" key="2">
    <citation type="journal article" date="2010" name="Stand. Genomic Sci.">
        <title>Complete genome sequence of Desulfohalobium retbaense type strain (HR(100)).</title>
        <authorList>
            <person name="Spring S."/>
            <person name="Nolan M."/>
            <person name="Lapidus A."/>
            <person name="Glavina Del Rio T."/>
            <person name="Copeland A."/>
            <person name="Tice H."/>
            <person name="Cheng J.F."/>
            <person name="Lucas S."/>
            <person name="Land M."/>
            <person name="Chen F."/>
            <person name="Bruce D."/>
            <person name="Goodwin L."/>
            <person name="Pitluck S."/>
            <person name="Ivanova N."/>
            <person name="Mavromatis K."/>
            <person name="Mikhailova N."/>
            <person name="Pati A."/>
            <person name="Chen A."/>
            <person name="Palaniappan K."/>
            <person name="Hauser L."/>
            <person name="Chang Y.J."/>
            <person name="Jeffries C.D."/>
            <person name="Munk C."/>
            <person name="Kiss H."/>
            <person name="Chain P."/>
            <person name="Han C."/>
            <person name="Brettin T."/>
            <person name="Detter J.C."/>
            <person name="Schuler E."/>
            <person name="Goker M."/>
            <person name="Rohde M."/>
            <person name="Bristow J."/>
            <person name="Eisen J.A."/>
            <person name="Markowitz V."/>
            <person name="Hugenholtz P."/>
            <person name="Kyrpides N.C."/>
            <person name="Klenk H.P."/>
        </authorList>
    </citation>
    <scope>NUCLEOTIDE SEQUENCE [LARGE SCALE GENOMIC DNA]</scope>
    <source>
        <strain evidence="9 10">DSM 5692</strain>
    </source>
</reference>
<evidence type="ECO:0000256" key="2">
    <source>
        <dbReference type="ARBA" id="ARBA00022475"/>
    </source>
</evidence>
<reference evidence="10" key="1">
    <citation type="submission" date="2009-09" db="EMBL/GenBank/DDBJ databases">
        <title>The complete chromosome of Desulfohalobium retbaense DSM 5692.</title>
        <authorList>
            <consortium name="US DOE Joint Genome Institute (JGI-PGF)"/>
            <person name="Lucas S."/>
            <person name="Copeland A."/>
            <person name="Lapidus A."/>
            <person name="Glavina del Rio T."/>
            <person name="Dalin E."/>
            <person name="Tice H."/>
            <person name="Bruce D."/>
            <person name="Goodwin L."/>
            <person name="Pitluck S."/>
            <person name="Kyrpides N."/>
            <person name="Mavromatis K."/>
            <person name="Ivanova N."/>
            <person name="Mikhailova N."/>
            <person name="Munk A.C."/>
            <person name="Brettin T."/>
            <person name="Detter J.C."/>
            <person name="Han C."/>
            <person name="Tapia R."/>
            <person name="Larimer F."/>
            <person name="Land M."/>
            <person name="Hauser L."/>
            <person name="Markowitz V."/>
            <person name="Cheng J.-F."/>
            <person name="Hugenholtz P."/>
            <person name="Woyke T."/>
            <person name="Wu D."/>
            <person name="Spring S."/>
            <person name="Klenk H.-P."/>
            <person name="Eisen J.A."/>
        </authorList>
    </citation>
    <scope>NUCLEOTIDE SEQUENCE [LARGE SCALE GENOMIC DNA]</scope>
    <source>
        <strain evidence="10">DSM 5692</strain>
    </source>
</reference>
<dbReference type="InterPro" id="IPR026022">
    <property type="entry name" value="PhoU_dom"/>
</dbReference>
<feature type="transmembrane region" description="Helical" evidence="7">
    <location>
        <begin position="205"/>
        <end position="225"/>
    </location>
</feature>
<evidence type="ECO:0000313" key="9">
    <source>
        <dbReference type="EMBL" id="ACV68332.1"/>
    </source>
</evidence>
<dbReference type="PANTHER" id="PTHR10010:SF46">
    <property type="entry name" value="SODIUM-DEPENDENT PHOSPHATE TRANSPORT PROTEIN 2B"/>
    <property type="match status" value="1"/>
</dbReference>
<feature type="transmembrane region" description="Helical" evidence="7">
    <location>
        <begin position="304"/>
        <end position="322"/>
    </location>
</feature>
<feature type="domain" description="PhoU" evidence="8">
    <location>
        <begin position="366"/>
        <end position="448"/>
    </location>
</feature>
<dbReference type="NCBIfam" id="TIGR00704">
    <property type="entry name" value="NaPi_cotrn_rel"/>
    <property type="match status" value="1"/>
</dbReference>
<dbReference type="Gene3D" id="1.20.58.220">
    <property type="entry name" value="Phosphate transport system protein phou homolog 2, domain 2"/>
    <property type="match status" value="1"/>
</dbReference>
<evidence type="ECO:0000256" key="6">
    <source>
        <dbReference type="SAM" id="Coils"/>
    </source>
</evidence>
<dbReference type="SUPFAM" id="SSF109755">
    <property type="entry name" value="PhoU-like"/>
    <property type="match status" value="1"/>
</dbReference>
<evidence type="ECO:0000256" key="1">
    <source>
        <dbReference type="ARBA" id="ARBA00004651"/>
    </source>
</evidence>
<name>C8X209_DESRD</name>
<feature type="coiled-coil region" evidence="6">
    <location>
        <begin position="490"/>
        <end position="517"/>
    </location>
</feature>
<feature type="transmembrane region" description="Helical" evidence="7">
    <location>
        <begin position="170"/>
        <end position="193"/>
    </location>
</feature>
<dbReference type="InterPro" id="IPR003841">
    <property type="entry name" value="Na/Pi_transpt"/>
</dbReference>
<sequence>MSTGSVGIATLGGLGLFLLGMRMMTDGLQMTAGQRIRSILKTLSANRVVGCCTGAIVTAIIQSSSATTVMLVGFVGAGLMTLYQAVGVILGANIGTTLTAQLIAFKLSSLSLPAIALGVGLKFFATKKRLRYIGEIILGFGLLFFGLTVMKDSLAPIKDDPAFIDFFTKFDPSTIGGLLLCIAVGTVLTIIVQSSSATIGLTMSLAWQGLIGFPAAMALVLGENIGTTLTAQISTIGSRNADAHQVANAHTLFNVLGVVLMILIFPWFVDGVRITSEFLGAGPIDAVVDGEKANISRYIANGHTIFNVANALFFLAIMPWLVRAARLFTKRDPEEDDLFRLPEFSDRFQDTPMAAVAEARQEVHALSRVVRAGLNNALEGVWQNDSKKIGRWQRFEEHINTAHREILRYLSGIFQSEVSEDISREVSVLMRISYNLERIGNGVANIAKHFEDVMEQDLPLSSQAWKEVDQMAEEVRALMKLVSDSIINPSDDLLDKAQDLEQHIDSMREEMRQNHIQRIREERCQVDAGIAFMDILTRFEKIGDWTYNIAKGLKEIENNVPPDKATYDNGTATP</sequence>
<dbReference type="Pfam" id="PF01895">
    <property type="entry name" value="PhoU"/>
    <property type="match status" value="2"/>
</dbReference>
<keyword evidence="10" id="KW-1185">Reference proteome</keyword>
<dbReference type="GO" id="GO:0005886">
    <property type="term" value="C:plasma membrane"/>
    <property type="evidence" value="ECO:0007669"/>
    <property type="project" value="UniProtKB-SubCell"/>
</dbReference>
<evidence type="ECO:0000259" key="8">
    <source>
        <dbReference type="Pfam" id="PF01895"/>
    </source>
</evidence>
<comment type="subcellular location">
    <subcellularLocation>
        <location evidence="1">Cell membrane</location>
        <topology evidence="1">Multi-pass membrane protein</topology>
    </subcellularLocation>
</comment>
<keyword evidence="2" id="KW-1003">Cell membrane</keyword>
<organism evidence="9 10">
    <name type="scientific">Desulfohalobium retbaense (strain ATCC 49708 / DSM 5692 / JCM 16813 / HR100)</name>
    <dbReference type="NCBI Taxonomy" id="485915"/>
    <lineage>
        <taxon>Bacteria</taxon>
        <taxon>Pseudomonadati</taxon>
        <taxon>Thermodesulfobacteriota</taxon>
        <taxon>Desulfovibrionia</taxon>
        <taxon>Desulfovibrionales</taxon>
        <taxon>Desulfohalobiaceae</taxon>
        <taxon>Desulfohalobium</taxon>
    </lineage>
</organism>
<feature type="transmembrane region" description="Helical" evidence="7">
    <location>
        <begin position="103"/>
        <end position="124"/>
    </location>
</feature>
<gene>
    <name evidence="9" type="ordered locus">Dret_1044</name>
</gene>